<gene>
    <name evidence="2" type="ORF">LTR09_012080</name>
</gene>
<evidence type="ECO:0000313" key="3">
    <source>
        <dbReference type="Proteomes" id="UP001271007"/>
    </source>
</evidence>
<evidence type="ECO:0000256" key="1">
    <source>
        <dbReference type="SAM" id="MobiDB-lite"/>
    </source>
</evidence>
<reference evidence="2" key="1">
    <citation type="submission" date="2023-04" db="EMBL/GenBank/DDBJ databases">
        <title>Black Yeasts Isolated from many extreme environments.</title>
        <authorList>
            <person name="Coleine C."/>
            <person name="Stajich J.E."/>
            <person name="Selbmann L."/>
        </authorList>
    </citation>
    <scope>NUCLEOTIDE SEQUENCE</scope>
    <source>
        <strain evidence="2">CCFEE 5312</strain>
    </source>
</reference>
<evidence type="ECO:0000313" key="2">
    <source>
        <dbReference type="EMBL" id="KAK3046441.1"/>
    </source>
</evidence>
<keyword evidence="3" id="KW-1185">Reference proteome</keyword>
<proteinExistence type="predicted"/>
<protein>
    <submittedName>
        <fullName evidence="2">Uncharacterized protein</fullName>
    </submittedName>
</protein>
<name>A0AAJ0D5E4_9PEZI</name>
<sequence length="63" mass="7053">MSYCVEPRRSPTSQISYIRSEADRVLEQLKPWIDAHAEQHKAELDPEGPAQTSDTSEVAPTKA</sequence>
<feature type="compositionally biased region" description="Polar residues" evidence="1">
    <location>
        <begin position="50"/>
        <end position="63"/>
    </location>
</feature>
<feature type="region of interest" description="Disordered" evidence="1">
    <location>
        <begin position="36"/>
        <end position="63"/>
    </location>
</feature>
<accession>A0AAJ0D5E4</accession>
<comment type="caution">
    <text evidence="2">The sequence shown here is derived from an EMBL/GenBank/DDBJ whole genome shotgun (WGS) entry which is preliminary data.</text>
</comment>
<organism evidence="2 3">
    <name type="scientific">Extremus antarcticus</name>
    <dbReference type="NCBI Taxonomy" id="702011"/>
    <lineage>
        <taxon>Eukaryota</taxon>
        <taxon>Fungi</taxon>
        <taxon>Dikarya</taxon>
        <taxon>Ascomycota</taxon>
        <taxon>Pezizomycotina</taxon>
        <taxon>Dothideomycetes</taxon>
        <taxon>Dothideomycetidae</taxon>
        <taxon>Mycosphaerellales</taxon>
        <taxon>Extremaceae</taxon>
        <taxon>Extremus</taxon>
    </lineage>
</organism>
<dbReference type="EMBL" id="JAWDJX010000092">
    <property type="protein sequence ID" value="KAK3046441.1"/>
    <property type="molecule type" value="Genomic_DNA"/>
</dbReference>
<dbReference type="AlphaFoldDB" id="A0AAJ0D5E4"/>
<dbReference type="Proteomes" id="UP001271007">
    <property type="component" value="Unassembled WGS sequence"/>
</dbReference>